<evidence type="ECO:0000313" key="3">
    <source>
        <dbReference type="Proteomes" id="UP000254258"/>
    </source>
</evidence>
<accession>A0A370WS92</accession>
<reference evidence="2 3" key="1">
    <citation type="submission" date="2018-07" db="EMBL/GenBank/DDBJ databases">
        <title>Dyella monticola sp. nov. and Dyella psychrodurans sp. nov. isolated from monsoon evergreen broad-leaved forest soil of Dinghu Mountain, China.</title>
        <authorList>
            <person name="Gao Z."/>
            <person name="Qiu L."/>
        </authorList>
    </citation>
    <scope>NUCLEOTIDE SEQUENCE [LARGE SCALE GENOMIC DNA]</scope>
    <source>
        <strain evidence="2 3">4G-K06</strain>
    </source>
</reference>
<evidence type="ECO:0000313" key="2">
    <source>
        <dbReference type="EMBL" id="RDS78992.1"/>
    </source>
</evidence>
<comment type="caution">
    <text evidence="2">The sequence shown here is derived from an EMBL/GenBank/DDBJ whole genome shotgun (WGS) entry which is preliminary data.</text>
</comment>
<feature type="domain" description="4-vinyl reductase 4VR" evidence="1">
    <location>
        <begin position="211"/>
        <end position="271"/>
    </location>
</feature>
<dbReference type="AlphaFoldDB" id="A0A370WS92"/>
<dbReference type="SUPFAM" id="SSF55021">
    <property type="entry name" value="ACT-like"/>
    <property type="match status" value="1"/>
</dbReference>
<dbReference type="Pfam" id="PF02830">
    <property type="entry name" value="V4R"/>
    <property type="match status" value="1"/>
</dbReference>
<evidence type="ECO:0000259" key="1">
    <source>
        <dbReference type="SMART" id="SM00989"/>
    </source>
</evidence>
<organism evidence="2 3">
    <name type="scientific">Dyella monticola</name>
    <dbReference type="NCBI Taxonomy" id="1927958"/>
    <lineage>
        <taxon>Bacteria</taxon>
        <taxon>Pseudomonadati</taxon>
        <taxon>Pseudomonadota</taxon>
        <taxon>Gammaproteobacteria</taxon>
        <taxon>Lysobacterales</taxon>
        <taxon>Rhodanobacteraceae</taxon>
        <taxon>Dyella</taxon>
    </lineage>
</organism>
<dbReference type="InterPro" id="IPR045865">
    <property type="entry name" value="ACT-like_dom_sf"/>
</dbReference>
<sequence length="271" mass="29404">MPGNPPSWRLNLHCQHRATGGPMIELEIQVLSDRREGLVAELGQVVVANHYSLLRQRLTLDGRGARLCMLVRGPPEQRLALEEMLGTHSRVVSFEAALCGEPTAIAFASSRGALQDRVAPVQTVMPDVAHVEQVLPELMHDFPRIYPWLTKLQESVSGSLREPSLLLAGRRVGIAIYKRDYASGPPLSLGEAIKRIGVPALCSLAQIEQRGVHVHIFASLLCAEPGRSGCVFYGGYLEGVLGAAVTGKHVHVRHLSCRSSGAAHCSLEISH</sequence>
<dbReference type="InterPro" id="IPR004096">
    <property type="entry name" value="V4R"/>
</dbReference>
<keyword evidence="3" id="KW-1185">Reference proteome</keyword>
<name>A0A370WS92_9GAMM</name>
<dbReference type="EMBL" id="QRBE01000018">
    <property type="protein sequence ID" value="RDS78992.1"/>
    <property type="molecule type" value="Genomic_DNA"/>
</dbReference>
<protein>
    <recommendedName>
        <fullName evidence="1">4-vinyl reductase 4VR domain-containing protein</fullName>
    </recommendedName>
</protein>
<dbReference type="SMART" id="SM00989">
    <property type="entry name" value="V4R"/>
    <property type="match status" value="1"/>
</dbReference>
<dbReference type="InterPro" id="IPR024096">
    <property type="entry name" value="NO_sig/Golgi_transp_ligand-bd"/>
</dbReference>
<dbReference type="SUPFAM" id="SSF111126">
    <property type="entry name" value="Ligand-binding domain in the NO signalling and Golgi transport"/>
    <property type="match status" value="1"/>
</dbReference>
<dbReference type="Proteomes" id="UP000254258">
    <property type="component" value="Unassembled WGS sequence"/>
</dbReference>
<proteinExistence type="predicted"/>
<gene>
    <name evidence="2" type="ORF">DWU98_19815</name>
</gene>